<organism evidence="2 3">
    <name type="scientific">Burkholderia arboris</name>
    <dbReference type="NCBI Taxonomy" id="488730"/>
    <lineage>
        <taxon>Bacteria</taxon>
        <taxon>Pseudomonadati</taxon>
        <taxon>Pseudomonadota</taxon>
        <taxon>Betaproteobacteria</taxon>
        <taxon>Burkholderiales</taxon>
        <taxon>Burkholderiaceae</taxon>
        <taxon>Burkholderia</taxon>
        <taxon>Burkholderia cepacia complex</taxon>
    </lineage>
</organism>
<sequence length="204" mass="22830">MRPRLSLLLACLPMWACDSTASELELSGGITIELPNYAHRRTSFDGSTCVDVGKKDFFFVVCFSGRRLSESARDNGFKKYSDISSEDMGRVQPLPSEAYVFVTGGSYGWLYPTKHRRLGEFDVYEVDNVLCRDDSPGLGQPATCYTAALSSHVIRNLPLSIYVDAIIEKHLGPVNEISAMAKFHIESIREFIKKLKIHTGNVER</sequence>
<reference evidence="2 3" key="1">
    <citation type="submission" date="2022-10" db="EMBL/GenBank/DDBJ databases">
        <title>Genomic of Burkholderia cepacia PN-1.</title>
        <authorList>
            <person name="Yang Y."/>
            <person name="Guan H."/>
            <person name="Huang J."/>
        </authorList>
    </citation>
    <scope>NUCLEOTIDE SEQUENCE [LARGE SCALE GENOMIC DNA]</scope>
    <source>
        <strain evidence="2 3">PN-1</strain>
    </source>
</reference>
<feature type="chain" id="PRO_5047157404" description="Lipoprotein" evidence="1">
    <location>
        <begin position="22"/>
        <end position="204"/>
    </location>
</feature>
<gene>
    <name evidence="2" type="ORF">OHZ10_15595</name>
</gene>
<dbReference type="Proteomes" id="UP001448498">
    <property type="component" value="Chromosome 1"/>
</dbReference>
<keyword evidence="3" id="KW-1185">Reference proteome</keyword>
<evidence type="ECO:0000256" key="1">
    <source>
        <dbReference type="SAM" id="SignalP"/>
    </source>
</evidence>
<feature type="signal peptide" evidence="1">
    <location>
        <begin position="1"/>
        <end position="21"/>
    </location>
</feature>
<evidence type="ECO:0000313" key="3">
    <source>
        <dbReference type="Proteomes" id="UP001448498"/>
    </source>
</evidence>
<dbReference type="RefSeq" id="WP_342702973.1">
    <property type="nucleotide sequence ID" value="NZ_CP109821.1"/>
</dbReference>
<dbReference type="EMBL" id="CP109821">
    <property type="protein sequence ID" value="XAE47757.1"/>
    <property type="molecule type" value="Genomic_DNA"/>
</dbReference>
<proteinExistence type="predicted"/>
<accession>A0ABZ3DGK5</accession>
<evidence type="ECO:0000313" key="2">
    <source>
        <dbReference type="EMBL" id="XAE47757.1"/>
    </source>
</evidence>
<keyword evidence="1" id="KW-0732">Signal</keyword>
<name>A0ABZ3DGK5_9BURK</name>
<protein>
    <recommendedName>
        <fullName evidence="4">Lipoprotein</fullName>
    </recommendedName>
</protein>
<evidence type="ECO:0008006" key="4">
    <source>
        <dbReference type="Google" id="ProtNLM"/>
    </source>
</evidence>